<sequence length="210" mass="21469">MLTDATQPDADDPPAASKVERADVKLGKKLASERESPLVKAAARAGEIGDQGPLYVLSAALLVAGLAARERRLPGSGISMLVAIGAADLSKRLVKALVHRSRPHVLLDDGDYKADAGGSEEKEEQSFPSGHTAGSVAAARALSRSFPAVGAAAGVAAVGIGISRVAKGAHWPLDVAAGAVVGLAAEALSAMLLQFGWRRYSERAGFEALA</sequence>
<dbReference type="InterPro" id="IPR036938">
    <property type="entry name" value="PAP2/HPO_sf"/>
</dbReference>
<proteinExistence type="predicted"/>
<evidence type="ECO:0000256" key="7">
    <source>
        <dbReference type="SAM" id="MobiDB-lite"/>
    </source>
</evidence>
<keyword evidence="2" id="KW-1003">Cell membrane</keyword>
<organism evidence="10">
    <name type="scientific">uncultured Chthoniobacterales bacterium</name>
    <dbReference type="NCBI Taxonomy" id="1836801"/>
    <lineage>
        <taxon>Bacteria</taxon>
        <taxon>Pseudomonadati</taxon>
        <taxon>Verrucomicrobiota</taxon>
        <taxon>Spartobacteria</taxon>
        <taxon>Chthoniobacterales</taxon>
        <taxon>environmental samples</taxon>
    </lineage>
</organism>
<dbReference type="InterPro" id="IPR000326">
    <property type="entry name" value="PAP2/HPO"/>
</dbReference>
<evidence type="ECO:0000256" key="4">
    <source>
        <dbReference type="ARBA" id="ARBA00022801"/>
    </source>
</evidence>
<feature type="compositionally biased region" description="Basic and acidic residues" evidence="7">
    <location>
        <begin position="18"/>
        <end position="28"/>
    </location>
</feature>
<dbReference type="Pfam" id="PF01569">
    <property type="entry name" value="PAP2"/>
    <property type="match status" value="1"/>
</dbReference>
<evidence type="ECO:0000256" key="8">
    <source>
        <dbReference type="SAM" id="Phobius"/>
    </source>
</evidence>
<evidence type="ECO:0000256" key="3">
    <source>
        <dbReference type="ARBA" id="ARBA00022692"/>
    </source>
</evidence>
<name>A0A6J4J569_9BACT</name>
<dbReference type="PANTHER" id="PTHR14969:SF62">
    <property type="entry name" value="DECAPRENYLPHOSPHORYL-5-PHOSPHORIBOSE PHOSPHATASE RV3807C-RELATED"/>
    <property type="match status" value="1"/>
</dbReference>
<dbReference type="AlphaFoldDB" id="A0A6J4J569"/>
<feature type="transmembrane region" description="Helical" evidence="8">
    <location>
        <begin position="145"/>
        <end position="163"/>
    </location>
</feature>
<comment type="subcellular location">
    <subcellularLocation>
        <location evidence="1">Cell membrane</location>
        <topology evidence="1">Multi-pass membrane protein</topology>
    </subcellularLocation>
</comment>
<feature type="transmembrane region" description="Helical" evidence="8">
    <location>
        <begin position="175"/>
        <end position="193"/>
    </location>
</feature>
<protein>
    <recommendedName>
        <fullName evidence="9">Phosphatidic acid phosphatase type 2/haloperoxidase domain-containing protein</fullName>
    </recommendedName>
</protein>
<dbReference type="SUPFAM" id="SSF48317">
    <property type="entry name" value="Acid phosphatase/Vanadium-dependent haloperoxidase"/>
    <property type="match status" value="1"/>
</dbReference>
<evidence type="ECO:0000259" key="9">
    <source>
        <dbReference type="SMART" id="SM00014"/>
    </source>
</evidence>
<dbReference type="CDD" id="cd01610">
    <property type="entry name" value="PAP2_like"/>
    <property type="match status" value="1"/>
</dbReference>
<feature type="region of interest" description="Disordered" evidence="7">
    <location>
        <begin position="1"/>
        <end position="28"/>
    </location>
</feature>
<gene>
    <name evidence="10" type="ORF">AVDCRST_MAG42-3135</name>
</gene>
<evidence type="ECO:0000256" key="2">
    <source>
        <dbReference type="ARBA" id="ARBA00022475"/>
    </source>
</evidence>
<reference evidence="10" key="1">
    <citation type="submission" date="2020-02" db="EMBL/GenBank/DDBJ databases">
        <authorList>
            <person name="Meier V. D."/>
        </authorList>
    </citation>
    <scope>NUCLEOTIDE SEQUENCE</scope>
    <source>
        <strain evidence="10">AVDCRST_MAG42</strain>
    </source>
</reference>
<dbReference type="PANTHER" id="PTHR14969">
    <property type="entry name" value="SPHINGOSINE-1-PHOSPHATE PHOSPHOHYDROLASE"/>
    <property type="match status" value="1"/>
</dbReference>
<feature type="domain" description="Phosphatidic acid phosphatase type 2/haloperoxidase" evidence="9">
    <location>
        <begin position="76"/>
        <end position="191"/>
    </location>
</feature>
<dbReference type="EMBL" id="CADCTA010000116">
    <property type="protein sequence ID" value="CAA9268660.1"/>
    <property type="molecule type" value="Genomic_DNA"/>
</dbReference>
<accession>A0A6J4J569</accession>
<feature type="region of interest" description="Disordered" evidence="7">
    <location>
        <begin position="109"/>
        <end position="131"/>
    </location>
</feature>
<dbReference type="SMART" id="SM00014">
    <property type="entry name" value="acidPPc"/>
    <property type="match status" value="1"/>
</dbReference>
<keyword evidence="4" id="KW-0378">Hydrolase</keyword>
<evidence type="ECO:0000256" key="5">
    <source>
        <dbReference type="ARBA" id="ARBA00022989"/>
    </source>
</evidence>
<dbReference type="GO" id="GO:0016787">
    <property type="term" value="F:hydrolase activity"/>
    <property type="evidence" value="ECO:0007669"/>
    <property type="project" value="UniProtKB-KW"/>
</dbReference>
<dbReference type="Gene3D" id="1.20.144.10">
    <property type="entry name" value="Phosphatidic acid phosphatase type 2/haloperoxidase"/>
    <property type="match status" value="1"/>
</dbReference>
<evidence type="ECO:0000256" key="6">
    <source>
        <dbReference type="ARBA" id="ARBA00023136"/>
    </source>
</evidence>
<keyword evidence="6 8" id="KW-0472">Membrane</keyword>
<keyword evidence="5 8" id="KW-1133">Transmembrane helix</keyword>
<keyword evidence="3 8" id="KW-0812">Transmembrane</keyword>
<evidence type="ECO:0000256" key="1">
    <source>
        <dbReference type="ARBA" id="ARBA00004651"/>
    </source>
</evidence>
<dbReference type="GO" id="GO:0005886">
    <property type="term" value="C:plasma membrane"/>
    <property type="evidence" value="ECO:0007669"/>
    <property type="project" value="UniProtKB-SubCell"/>
</dbReference>
<evidence type="ECO:0000313" key="10">
    <source>
        <dbReference type="EMBL" id="CAA9268660.1"/>
    </source>
</evidence>